<comment type="caution">
    <text evidence="8">The sequence shown here is derived from an EMBL/GenBank/DDBJ whole genome shotgun (WGS) entry which is preliminary data.</text>
</comment>
<feature type="compositionally biased region" description="Basic residues" evidence="5">
    <location>
        <begin position="58"/>
        <end position="67"/>
    </location>
</feature>
<dbReference type="EMBL" id="BAAATA010000038">
    <property type="protein sequence ID" value="GAA2505651.1"/>
    <property type="molecule type" value="Genomic_DNA"/>
</dbReference>
<evidence type="ECO:0000256" key="5">
    <source>
        <dbReference type="SAM" id="MobiDB-lite"/>
    </source>
</evidence>
<keyword evidence="9" id="KW-1185">Reference proteome</keyword>
<keyword evidence="3 6" id="KW-1133">Transmembrane helix</keyword>
<feature type="transmembrane region" description="Helical" evidence="6">
    <location>
        <begin position="185"/>
        <end position="207"/>
    </location>
</feature>
<evidence type="ECO:0000256" key="6">
    <source>
        <dbReference type="SAM" id="Phobius"/>
    </source>
</evidence>
<sequence length="300" mass="32156">MGRGQDPRTAQQNGTPPAYPNHGPAQPGQPGQYGRGGAPQQQWTTEEPEYFGGEQHSPHPHSPRHHQAPPPHDAPGHTVAFRVGEFPDGGGRPGDDPDGYDNASTYRSGDRPSGPPPGPRLHWKALLSGIVLRPGDTFWRMRDHQMWATALLVTFVYGLVAVFGFGEEARDEVLNATLSNSIPWVLMAGVAVVISYLMLGAVTNALARQFGGDGLWAPTIGLSMLITVITDAPRLLFAIFMPVDSAFVQVLGWGTWLACGALLTSMVSKSHDLPWPRALGACAVQLLGLLVLIKLPTIGS</sequence>
<organism evidence="8 9">
    <name type="scientific">Streptomyces thermolineatus</name>
    <dbReference type="NCBI Taxonomy" id="44033"/>
    <lineage>
        <taxon>Bacteria</taxon>
        <taxon>Bacillati</taxon>
        <taxon>Actinomycetota</taxon>
        <taxon>Actinomycetes</taxon>
        <taxon>Kitasatosporales</taxon>
        <taxon>Streptomycetaceae</taxon>
        <taxon>Streptomyces</taxon>
    </lineage>
</organism>
<evidence type="ECO:0000313" key="9">
    <source>
        <dbReference type="Proteomes" id="UP001501358"/>
    </source>
</evidence>
<name>A0ABN3MQJ0_9ACTN</name>
<evidence type="ECO:0000256" key="2">
    <source>
        <dbReference type="ARBA" id="ARBA00022692"/>
    </source>
</evidence>
<evidence type="ECO:0000259" key="7">
    <source>
        <dbReference type="Pfam" id="PF04893"/>
    </source>
</evidence>
<keyword evidence="2 6" id="KW-0812">Transmembrane</keyword>
<dbReference type="Pfam" id="PF04893">
    <property type="entry name" value="Yip1"/>
    <property type="match status" value="1"/>
</dbReference>
<accession>A0ABN3MQJ0</accession>
<evidence type="ECO:0000256" key="1">
    <source>
        <dbReference type="ARBA" id="ARBA00004141"/>
    </source>
</evidence>
<comment type="subcellular location">
    <subcellularLocation>
        <location evidence="1">Membrane</location>
        <topology evidence="1">Multi-pass membrane protein</topology>
    </subcellularLocation>
</comment>
<dbReference type="InterPro" id="IPR006977">
    <property type="entry name" value="Yip1_dom"/>
</dbReference>
<evidence type="ECO:0000256" key="3">
    <source>
        <dbReference type="ARBA" id="ARBA00022989"/>
    </source>
</evidence>
<evidence type="ECO:0000256" key="4">
    <source>
        <dbReference type="ARBA" id="ARBA00023136"/>
    </source>
</evidence>
<feature type="region of interest" description="Disordered" evidence="5">
    <location>
        <begin position="1"/>
        <end position="120"/>
    </location>
</feature>
<protein>
    <recommendedName>
        <fullName evidence="7">Yip1 domain-containing protein</fullName>
    </recommendedName>
</protein>
<feature type="transmembrane region" description="Helical" evidence="6">
    <location>
        <begin position="146"/>
        <end position="165"/>
    </location>
</feature>
<proteinExistence type="predicted"/>
<feature type="domain" description="Yip1" evidence="7">
    <location>
        <begin position="129"/>
        <end position="292"/>
    </location>
</feature>
<reference evidence="8 9" key="1">
    <citation type="journal article" date="2019" name="Int. J. Syst. Evol. Microbiol.">
        <title>The Global Catalogue of Microorganisms (GCM) 10K type strain sequencing project: providing services to taxonomists for standard genome sequencing and annotation.</title>
        <authorList>
            <consortium name="The Broad Institute Genomics Platform"/>
            <consortium name="The Broad Institute Genome Sequencing Center for Infectious Disease"/>
            <person name="Wu L."/>
            <person name="Ma J."/>
        </authorList>
    </citation>
    <scope>NUCLEOTIDE SEQUENCE [LARGE SCALE GENOMIC DNA]</scope>
    <source>
        <strain evidence="8 9">JCM 6307</strain>
    </source>
</reference>
<gene>
    <name evidence="8" type="ORF">GCM10010406_47890</name>
</gene>
<evidence type="ECO:0000313" key="8">
    <source>
        <dbReference type="EMBL" id="GAA2505651.1"/>
    </source>
</evidence>
<feature type="transmembrane region" description="Helical" evidence="6">
    <location>
        <begin position="246"/>
        <end position="266"/>
    </location>
</feature>
<keyword evidence="4 6" id="KW-0472">Membrane</keyword>
<feature type="transmembrane region" description="Helical" evidence="6">
    <location>
        <begin position="278"/>
        <end position="298"/>
    </location>
</feature>
<dbReference type="Proteomes" id="UP001501358">
    <property type="component" value="Unassembled WGS sequence"/>
</dbReference>